<dbReference type="Proteomes" id="UP001314263">
    <property type="component" value="Unassembled WGS sequence"/>
</dbReference>
<dbReference type="GO" id="GO:0003899">
    <property type="term" value="F:DNA-directed RNA polymerase activity"/>
    <property type="evidence" value="ECO:0007669"/>
    <property type="project" value="InterPro"/>
</dbReference>
<reference evidence="1 2" key="1">
    <citation type="submission" date="2023-10" db="EMBL/GenBank/DDBJ databases">
        <authorList>
            <person name="Maclean D."/>
            <person name="Macfadyen A."/>
        </authorList>
    </citation>
    <scope>NUCLEOTIDE SEQUENCE [LARGE SCALE GENOMIC DNA]</scope>
</reference>
<accession>A0AAV1I3T1</accession>
<evidence type="ECO:0000313" key="1">
    <source>
        <dbReference type="EMBL" id="CAK0775965.1"/>
    </source>
</evidence>
<dbReference type="PANTHER" id="PTHR11239:SF12">
    <property type="entry name" value="DNA-DIRECTED RNA POLYMERASE III SUBUNIT RPC10"/>
    <property type="match status" value="1"/>
</dbReference>
<dbReference type="PANTHER" id="PTHR11239">
    <property type="entry name" value="DNA-DIRECTED RNA POLYMERASE"/>
    <property type="match status" value="1"/>
</dbReference>
<proteinExistence type="predicted"/>
<evidence type="ECO:0008006" key="3">
    <source>
        <dbReference type="Google" id="ProtNLM"/>
    </source>
</evidence>
<gene>
    <name evidence="1" type="ORF">CVIRNUC_004325</name>
</gene>
<dbReference type="EMBL" id="CAUYUE010000005">
    <property type="protein sequence ID" value="CAK0775965.1"/>
    <property type="molecule type" value="Genomic_DNA"/>
</dbReference>
<dbReference type="SUPFAM" id="SSF57783">
    <property type="entry name" value="Zinc beta-ribbon"/>
    <property type="match status" value="1"/>
</dbReference>
<dbReference type="AlphaFoldDB" id="A0AAV1I3T1"/>
<protein>
    <recommendedName>
        <fullName evidence="3">DNA-directed RNA polymerase subunit</fullName>
    </recommendedName>
</protein>
<sequence>MSAPSYKYVSLVFCPTCDTSLSMMEREGQLCMFCRSCSYIQKSDNIIVHQTRYDQKAGDIDYKINAYSRFDDTLPISTTQKCPECKHNEAKFLRRSDTKTSLMYFCIAPGCNALWH</sequence>
<name>A0AAV1I3T1_9CHLO</name>
<evidence type="ECO:0000313" key="2">
    <source>
        <dbReference type="Proteomes" id="UP001314263"/>
    </source>
</evidence>
<keyword evidence="2" id="KW-1185">Reference proteome</keyword>
<dbReference type="GO" id="GO:0006351">
    <property type="term" value="P:DNA-templated transcription"/>
    <property type="evidence" value="ECO:0007669"/>
    <property type="project" value="InterPro"/>
</dbReference>
<dbReference type="InterPro" id="IPR012164">
    <property type="entry name" value="Rpa12/Rpb9/Rpc10/TFS"/>
</dbReference>
<dbReference type="Gene3D" id="2.20.25.10">
    <property type="match status" value="1"/>
</dbReference>
<comment type="caution">
    <text evidence="1">The sequence shown here is derived from an EMBL/GenBank/DDBJ whole genome shotgun (WGS) entry which is preliminary data.</text>
</comment>
<organism evidence="1 2">
    <name type="scientific">Coccomyxa viridis</name>
    <dbReference type="NCBI Taxonomy" id="1274662"/>
    <lineage>
        <taxon>Eukaryota</taxon>
        <taxon>Viridiplantae</taxon>
        <taxon>Chlorophyta</taxon>
        <taxon>core chlorophytes</taxon>
        <taxon>Trebouxiophyceae</taxon>
        <taxon>Trebouxiophyceae incertae sedis</taxon>
        <taxon>Coccomyxaceae</taxon>
        <taxon>Coccomyxa</taxon>
    </lineage>
</organism>